<name>A0A6U3GLX3_9CHLO</name>
<feature type="compositionally biased region" description="Basic and acidic residues" evidence="3">
    <location>
        <begin position="1379"/>
        <end position="1392"/>
    </location>
</feature>
<feature type="region of interest" description="Disordered" evidence="3">
    <location>
        <begin position="1216"/>
        <end position="1235"/>
    </location>
</feature>
<dbReference type="SUPFAM" id="SSF55073">
    <property type="entry name" value="Nucleotide cyclase"/>
    <property type="match status" value="1"/>
</dbReference>
<dbReference type="Gene3D" id="3.30.70.1230">
    <property type="entry name" value="Nucleotide cyclase"/>
    <property type="match status" value="1"/>
</dbReference>
<dbReference type="GO" id="GO:0009190">
    <property type="term" value="P:cyclic nucleotide biosynthetic process"/>
    <property type="evidence" value="ECO:0007669"/>
    <property type="project" value="InterPro"/>
</dbReference>
<dbReference type="Pfam" id="PF00211">
    <property type="entry name" value="Guanylate_cyc"/>
    <property type="match status" value="1"/>
</dbReference>
<evidence type="ECO:0000256" key="3">
    <source>
        <dbReference type="SAM" id="MobiDB-lite"/>
    </source>
</evidence>
<dbReference type="InterPro" id="IPR029787">
    <property type="entry name" value="Nucleotide_cyclase"/>
</dbReference>
<dbReference type="PROSITE" id="PS50125">
    <property type="entry name" value="GUANYLATE_CYCLASE_2"/>
    <property type="match status" value="1"/>
</dbReference>
<accession>A0A6U3GLX3</accession>
<feature type="region of interest" description="Disordered" evidence="3">
    <location>
        <begin position="571"/>
        <end position="621"/>
    </location>
</feature>
<feature type="region of interest" description="Disordered" evidence="3">
    <location>
        <begin position="509"/>
        <end position="535"/>
    </location>
</feature>
<feature type="region of interest" description="Disordered" evidence="3">
    <location>
        <begin position="312"/>
        <end position="396"/>
    </location>
</feature>
<gene>
    <name evidence="5" type="ORF">MANT1106_LOCUS12968</name>
    <name evidence="6" type="ORF">MANT1106_LOCUS12969</name>
</gene>
<evidence type="ECO:0000313" key="6">
    <source>
        <dbReference type="EMBL" id="CAD8710283.1"/>
    </source>
</evidence>
<keyword evidence="1" id="KW-0547">Nucleotide-binding</keyword>
<reference evidence="5" key="1">
    <citation type="submission" date="2021-01" db="EMBL/GenBank/DDBJ databases">
        <authorList>
            <person name="Corre E."/>
            <person name="Pelletier E."/>
            <person name="Niang G."/>
            <person name="Scheremetjew M."/>
            <person name="Finn R."/>
            <person name="Kale V."/>
            <person name="Holt S."/>
            <person name="Cochrane G."/>
            <person name="Meng A."/>
            <person name="Brown T."/>
            <person name="Cohen L."/>
        </authorList>
    </citation>
    <scope>NUCLEOTIDE SEQUENCE</scope>
    <source>
        <strain evidence="5">SL-175</strain>
    </source>
</reference>
<feature type="region of interest" description="Disordered" evidence="3">
    <location>
        <begin position="1825"/>
        <end position="1902"/>
    </location>
</feature>
<feature type="compositionally biased region" description="Acidic residues" evidence="3">
    <location>
        <begin position="69"/>
        <end position="78"/>
    </location>
</feature>
<proteinExistence type="predicted"/>
<dbReference type="SMART" id="SM00044">
    <property type="entry name" value="CYCc"/>
    <property type="match status" value="1"/>
</dbReference>
<evidence type="ECO:0000256" key="2">
    <source>
        <dbReference type="ARBA" id="ARBA00022840"/>
    </source>
</evidence>
<feature type="region of interest" description="Disordered" evidence="3">
    <location>
        <begin position="53"/>
        <end position="80"/>
    </location>
</feature>
<dbReference type="GO" id="GO:0005524">
    <property type="term" value="F:ATP binding"/>
    <property type="evidence" value="ECO:0007669"/>
    <property type="project" value="UniProtKB-KW"/>
</dbReference>
<dbReference type="GO" id="GO:0035556">
    <property type="term" value="P:intracellular signal transduction"/>
    <property type="evidence" value="ECO:0007669"/>
    <property type="project" value="InterPro"/>
</dbReference>
<dbReference type="GO" id="GO:0005737">
    <property type="term" value="C:cytoplasm"/>
    <property type="evidence" value="ECO:0007669"/>
    <property type="project" value="TreeGrafter"/>
</dbReference>
<organism evidence="5">
    <name type="scientific">Mantoniella antarctica</name>
    <dbReference type="NCBI Taxonomy" id="81844"/>
    <lineage>
        <taxon>Eukaryota</taxon>
        <taxon>Viridiplantae</taxon>
        <taxon>Chlorophyta</taxon>
        <taxon>Mamiellophyceae</taxon>
        <taxon>Mamiellales</taxon>
        <taxon>Mamiellaceae</taxon>
        <taxon>Mantoniella</taxon>
    </lineage>
</organism>
<feature type="compositionally biased region" description="Polar residues" evidence="3">
    <location>
        <begin position="523"/>
        <end position="532"/>
    </location>
</feature>
<sequence length="2002" mass="215449">MPADEVIHLTPLMRPEAILKIGPYAVGKQVDAGSNDVNENETDAVIYKKAAGEAAEGGKLVSKWSGDRQEEENEEDEEEKKRSELLMTALGRYIPKAAQASMNVGSGSVGRSHQWLGEIRLCSIVFINFTGIDYTGADAVQHVQEAMKIMQTVILQYEGSLRQFLVEDKGSTLIAAFGLPASTHEDDAWRAVMTAMSISQRMAGAGLPNKIGVTTGEAFCGNVGSHVRCEYALYGDVVNTAARFMANKVNEGILVCETTMKNSISRLVFSAAKSLKVKGKENLVHAYAPLRVRKKSAGGQIQALKFSNGATRVVGDDERDDNSDGGYGWNSGSSTLGDPQRSSRASVVIGDPGIGDADGERDNFGRSRSSIAGGMRRTSTSNVANVEKDSEARSSFESVPLDPTWLSRSEGVGKKGFVGRVAERVMLCGKIDALATTGDGNAIVIEGESGIGKTTLVNEVISIVREADMPIRVLSVSADSMESHSQYAVVRGLVRQLLEVDKLPGVAQETPSRRSFDSFDVGGSQSTDSQGIGTDRSAALSDKLVAILSAPEMDITSSAVSALGNAIHQRSKARSRSEFFSSGGDSTGVPEDSDNLRFQPHAPGQRRHMSMVERGAPDQSPDGFSKIMGKFSSSNLKNVRRSSAREPIEPSTTTIRESGGSGSLPRQHNGVSFDHDVSDRVYASSIKSKQSKLGRTSSEGANSKYKLFGVPRHPIMDQESSRRTSIEGHVNATASLDTAIAEVSFARAFPTKMSSRISSSEGAGARISRLSTDLLSRSFSGPERPTVRRRASLNNDPPGAVNGAVNERLVAARDVISDLLPLIQSLLGLECGETRATKRLTNMNRTQALCDLLVLIFRRCSETQPIVVALDDVQWMDVASWSIIHALSAAKARIVLVLITRTTNGVLPDLIDVKLRNMQSPGMLWLRLEGLSSADTIKVVCQQLKVTSLPDVIATTVVQRSLGNPYFALELSRGVVECGILKVSPDGGACELAPGVGSNLKLPTSIAGVLRIRLDSLPARAQLLVKIAAVLGREFDVALLASVMSDDRTPEEVRREVTELIKLGIMVTHPDPARNGHGTAVVEFSNDLMRKVAYSLLPYAARRPVHEAVARYREDAAGDLLVHMSSSDTHIFHSGGGGGGGSMHTLAQLDPELLSTLAYHWGRAGHNRRALRYIELAGERAMVRFEMREAIVYFSQALEMAHENVDHEGGGVAIGEKTPSLSPIPRSPGVPTMDEHNDRLAVDLRREARWLRLIGEARLELGEMNEGEAHLRQVLWLLSAPSAESGCFGHTALKFVSRKSGGRGGFDRDRDLIVEAGGMHSSAYTSSSVINRSLVRQLISLAVQRIVGAKQPDAVIARAATGARAAKSSAEPDVNAADADARGPDRDSGTCLSHKEQASVYIRLFDMYNNAHNGAGATHAAVAAVNAAERGSSLDVLARAYGNASLCAALQGLPGISELYAARAQTVLEVEERDMMERANHGVGVGGAGGEATSEAFFNTMMTTPGHVWVYLCTGTRDLGCSHFARASDAFLLCADASEKSGDNQRWQQALVSLAFLASITGHATESLAMYRQAFMSGHRSGDSRAQSWGLMGMIRLSLSRGMVDDALLLTSTTYDDLAARAGLETQPDAFCTPLTVLALRGVALLRKGVAGEARAAAEEALSRLERMTGWPSVHTFEANACVLEVLCALLSDAIYQGSTSATRALTKALQRLVAVMKTYGKVFRLGWPRYLLALGLLKHLSMDAKGAWGAWKRAMDAAAEQGWTYEEGLIAREVAFHLPMGSQERYSFLVEAGQCFLTEGVEHDFQWVQELLVQEHYYAARQSEPNSELDHIQQQEGEFEQGRDDWAHGQLAPDDGFRPGLWQTGSLREDREEAAVYARDGDAEGTNTTAGGGGGASLSPVHERNLRSANANRNGGDSSDALNLEFIEPNNSNSEAGSPDIDQTFLNDTVLSESEAFNVLLRDLTEMAIYRTGSTDVSLDSLAQEYLAVSLTSPLHSGDML</sequence>
<dbReference type="PANTHER" id="PTHR16305:SF28">
    <property type="entry name" value="GUANYLATE CYCLASE DOMAIN-CONTAINING PROTEIN"/>
    <property type="match status" value="1"/>
</dbReference>
<evidence type="ECO:0000313" key="5">
    <source>
        <dbReference type="EMBL" id="CAD8710282.1"/>
    </source>
</evidence>
<evidence type="ECO:0000256" key="1">
    <source>
        <dbReference type="ARBA" id="ARBA00022741"/>
    </source>
</evidence>
<dbReference type="EMBL" id="HBFC01021728">
    <property type="protein sequence ID" value="CAD8710282.1"/>
    <property type="molecule type" value="Transcribed_RNA"/>
</dbReference>
<keyword evidence="2" id="KW-0067">ATP-binding</keyword>
<dbReference type="CDD" id="cd07302">
    <property type="entry name" value="CHD"/>
    <property type="match status" value="1"/>
</dbReference>
<feature type="domain" description="Guanylate cyclase" evidence="4">
    <location>
        <begin position="123"/>
        <end position="245"/>
    </location>
</feature>
<dbReference type="InterPro" id="IPR001054">
    <property type="entry name" value="A/G_cyclase"/>
</dbReference>
<dbReference type="SUPFAM" id="SSF52540">
    <property type="entry name" value="P-loop containing nucleoside triphosphate hydrolases"/>
    <property type="match status" value="1"/>
</dbReference>
<feature type="compositionally biased region" description="Basic and acidic residues" evidence="3">
    <location>
        <begin position="1868"/>
        <end position="1883"/>
    </location>
</feature>
<feature type="region of interest" description="Disordered" evidence="3">
    <location>
        <begin position="1367"/>
        <end position="1392"/>
    </location>
</feature>
<dbReference type="InterPro" id="IPR027417">
    <property type="entry name" value="P-loop_NTPase"/>
</dbReference>
<feature type="compositionally biased region" description="Polar residues" evidence="3">
    <location>
        <begin position="330"/>
        <end position="345"/>
    </location>
</feature>
<dbReference type="PANTHER" id="PTHR16305">
    <property type="entry name" value="TESTICULAR SOLUBLE ADENYLYL CYCLASE"/>
    <property type="match status" value="1"/>
</dbReference>
<dbReference type="Gene3D" id="3.40.50.300">
    <property type="entry name" value="P-loop containing nucleotide triphosphate hydrolases"/>
    <property type="match status" value="1"/>
</dbReference>
<evidence type="ECO:0000259" key="4">
    <source>
        <dbReference type="PROSITE" id="PS50125"/>
    </source>
</evidence>
<dbReference type="GO" id="GO:0004016">
    <property type="term" value="F:adenylate cyclase activity"/>
    <property type="evidence" value="ECO:0007669"/>
    <property type="project" value="TreeGrafter"/>
</dbReference>
<protein>
    <recommendedName>
        <fullName evidence="4">Guanylate cyclase domain-containing protein</fullName>
    </recommendedName>
</protein>
<dbReference type="EMBL" id="HBFC01021729">
    <property type="protein sequence ID" value="CAD8710283.1"/>
    <property type="molecule type" value="Transcribed_RNA"/>
</dbReference>
<feature type="region of interest" description="Disordered" evidence="3">
    <location>
        <begin position="635"/>
        <end position="673"/>
    </location>
</feature>